<sequence length="791" mass="88010">PILTSSPSDKEDHASTATTAISDTNNLQAAITSHLNKATTAQPQKDSTLQRNAVDNAERVLIQWVELSRGVKSNGDNDGSTTNNHIMMPGADVFYSVIQGYLSLPSSIRTAQQQTNDVIEECITDDCEEELAEKSQIKSLLGKRIKKGGEGELLLATNLNNNNSPPHLATRILDVMESYHEPTPEAWKCAKAALQLLNRSEDLYHETGKNKSRLPGVSSYATVMDVYKALAVNSADVVLVDSKKNSRDDAMNVWKNLRQRRLEMYRLNDPNFATDEGGRRSRYNILPGEVTKSVEDTFRYAYNLLCESSPSYADDESLELSLMDEHQKIGTFHFNQLIFDLANYPQTFSGLLAQDLLEFMVSTVSSTPKNERGSNPNVPKPTVETINGVLKAWMVTPNYHDAVARRVESVLAKLAGWQSDGTLWGITPDTVSYNTCINCWKQSGIPGAAERATEILALMEDESTNIAPDAISYCSCISAWAECAATNPRAGANAEAILTRMHSRGKENEDAPQPTTRCFNACFLLMRMGNRRVYTFNIVMKALAKSKENGAAEKASQLLRRMEQSYDKGSTLQPDIFSYNIVLDAFSRIGDSESAEKRDDVQADTSCYNALINVWAKSGERKALYRVTQILSTMEELGLQGGDESVAPNSRTYCAVLDCIARSRNFKAYNKALEVIERMEDFHAEGHESTRPCARAYSIVISTIARSRKRDKAVKAQDMLRRMESEYVKGNVAARPTVYSYNGVLNAAAFTSGDERDQEEAFRVACLTFDELRISEYLQPTHRKVSDKRIS</sequence>
<proteinExistence type="predicted"/>
<comment type="caution">
    <text evidence="3">The sequence shown here is derived from an EMBL/GenBank/DDBJ whole genome shotgun (WGS) entry which is preliminary data.</text>
</comment>
<evidence type="ECO:0000313" key="3">
    <source>
        <dbReference type="EMBL" id="KAK1746807.1"/>
    </source>
</evidence>
<organism evidence="3 4">
    <name type="scientific">Skeletonema marinoi</name>
    <dbReference type="NCBI Taxonomy" id="267567"/>
    <lineage>
        <taxon>Eukaryota</taxon>
        <taxon>Sar</taxon>
        <taxon>Stramenopiles</taxon>
        <taxon>Ochrophyta</taxon>
        <taxon>Bacillariophyta</taxon>
        <taxon>Coscinodiscophyceae</taxon>
        <taxon>Thalassiosirophycidae</taxon>
        <taxon>Thalassiosirales</taxon>
        <taxon>Skeletonemataceae</taxon>
        <taxon>Skeletonema</taxon>
        <taxon>Skeletonema marinoi-dohrnii complex</taxon>
    </lineage>
</organism>
<dbReference type="InterPro" id="IPR011990">
    <property type="entry name" value="TPR-like_helical_dom_sf"/>
</dbReference>
<reference evidence="3" key="1">
    <citation type="submission" date="2023-06" db="EMBL/GenBank/DDBJ databases">
        <title>Survivors Of The Sea: Transcriptome response of Skeletonema marinoi to long-term dormancy.</title>
        <authorList>
            <person name="Pinder M.I.M."/>
            <person name="Kourtchenko O."/>
            <person name="Robertson E.K."/>
            <person name="Larsson T."/>
            <person name="Maumus F."/>
            <person name="Osuna-Cruz C.M."/>
            <person name="Vancaester E."/>
            <person name="Stenow R."/>
            <person name="Vandepoele K."/>
            <person name="Ploug H."/>
            <person name="Bruchert V."/>
            <person name="Godhe A."/>
            <person name="Topel M."/>
        </authorList>
    </citation>
    <scope>NUCLEOTIDE SEQUENCE</scope>
    <source>
        <strain evidence="3">R05AC</strain>
    </source>
</reference>
<dbReference type="InterPro" id="IPR033443">
    <property type="entry name" value="PROP1-like_PPR_dom"/>
</dbReference>
<gene>
    <name evidence="3" type="ORF">QTG54_002151</name>
</gene>
<feature type="non-terminal residue" evidence="3">
    <location>
        <position position="1"/>
    </location>
</feature>
<evidence type="ECO:0000256" key="1">
    <source>
        <dbReference type="ARBA" id="ARBA00022737"/>
    </source>
</evidence>
<dbReference type="EMBL" id="JATAAI010000003">
    <property type="protein sequence ID" value="KAK1746807.1"/>
    <property type="molecule type" value="Genomic_DNA"/>
</dbReference>
<dbReference type="PANTHER" id="PTHR47942:SF63">
    <property type="entry name" value="PENTATRICOPEPTIDE REPEAT-CONTAINING PROTEIN"/>
    <property type="match status" value="1"/>
</dbReference>
<dbReference type="InterPro" id="IPR051222">
    <property type="entry name" value="PPR/CCM1_RNA-binding"/>
</dbReference>
<keyword evidence="4" id="KW-1185">Reference proteome</keyword>
<dbReference type="Pfam" id="PF17177">
    <property type="entry name" value="PPR_long"/>
    <property type="match status" value="1"/>
</dbReference>
<dbReference type="AlphaFoldDB" id="A0AAD8YIP8"/>
<keyword evidence="1" id="KW-0677">Repeat</keyword>
<dbReference type="PANTHER" id="PTHR47942">
    <property type="entry name" value="TETRATRICOPEPTIDE REPEAT (TPR)-LIKE SUPERFAMILY PROTEIN-RELATED"/>
    <property type="match status" value="1"/>
</dbReference>
<evidence type="ECO:0000313" key="4">
    <source>
        <dbReference type="Proteomes" id="UP001224775"/>
    </source>
</evidence>
<dbReference type="Gene3D" id="1.25.40.10">
    <property type="entry name" value="Tetratricopeptide repeat domain"/>
    <property type="match status" value="3"/>
</dbReference>
<protein>
    <submittedName>
        <fullName evidence="3">Pentatricopeptide repeat-containing protein</fullName>
    </submittedName>
</protein>
<dbReference type="Proteomes" id="UP001224775">
    <property type="component" value="Unassembled WGS sequence"/>
</dbReference>
<name>A0AAD8YIP8_9STRA</name>
<evidence type="ECO:0000259" key="2">
    <source>
        <dbReference type="Pfam" id="PF17177"/>
    </source>
</evidence>
<feature type="domain" description="PROP1-like PPR" evidence="2">
    <location>
        <begin position="596"/>
        <end position="724"/>
    </location>
</feature>
<accession>A0AAD8YIP8</accession>